<reference evidence="1 2" key="1">
    <citation type="journal article" date="2015" name="PLoS Negl. Trop. Dis.">
        <title>Distribution of Plasmids in Distinct Leptospira Pathogenic Species.</title>
        <authorList>
            <person name="Wang Y."/>
            <person name="Zhuang X."/>
            <person name="Zhong Y."/>
            <person name="Zhang C."/>
            <person name="Zhang Y."/>
            <person name="Zeng L."/>
            <person name="Zhu Y."/>
            <person name="He P."/>
            <person name="Dong K."/>
            <person name="Pal U."/>
            <person name="Guo X."/>
            <person name="Qin J."/>
        </authorList>
    </citation>
    <scope>NUCLEOTIDE SEQUENCE [LARGE SCALE GENOMIC DNA]</scope>
    <source>
        <strain evidence="1 2">56604</strain>
    </source>
</reference>
<name>A0A0S2IXV8_LEPBO</name>
<proteinExistence type="predicted"/>
<protein>
    <submittedName>
        <fullName evidence="1">Uncharacterized protein</fullName>
    </submittedName>
</protein>
<gene>
    <name evidence="1" type="ORF">LBBP_04256</name>
</gene>
<dbReference type="Proteomes" id="UP000058857">
    <property type="component" value="Chromosome 2"/>
</dbReference>
<dbReference type="AlphaFoldDB" id="A0A0S2IXV8"/>
<dbReference type="EMBL" id="CP012030">
    <property type="protein sequence ID" value="ALO28373.1"/>
    <property type="molecule type" value="Genomic_DNA"/>
</dbReference>
<evidence type="ECO:0000313" key="1">
    <source>
        <dbReference type="EMBL" id="ALO28373.1"/>
    </source>
</evidence>
<organism evidence="1">
    <name type="scientific">Leptospira borgpetersenii serovar Ballum</name>
    <dbReference type="NCBI Taxonomy" id="280505"/>
    <lineage>
        <taxon>Bacteria</taxon>
        <taxon>Pseudomonadati</taxon>
        <taxon>Spirochaetota</taxon>
        <taxon>Spirochaetia</taxon>
        <taxon>Leptospirales</taxon>
        <taxon>Leptospiraceae</taxon>
        <taxon>Leptospira</taxon>
    </lineage>
</organism>
<accession>A0A0S2IXV8</accession>
<dbReference type="PATRIC" id="fig|280505.15.peg.4143"/>
<evidence type="ECO:0000313" key="2">
    <source>
        <dbReference type="Proteomes" id="UP000058857"/>
    </source>
</evidence>
<sequence length="42" mass="5306">MLHPRFLIYRFYSKNQRHFKQFFFVQNREKPGKTGLILKFPF</sequence>